<dbReference type="GO" id="GO:0004386">
    <property type="term" value="F:helicase activity"/>
    <property type="evidence" value="ECO:0007669"/>
    <property type="project" value="UniProtKB-KW"/>
</dbReference>
<evidence type="ECO:0000313" key="1">
    <source>
        <dbReference type="EMBL" id="EQD76811.1"/>
    </source>
</evidence>
<reference evidence="1" key="2">
    <citation type="journal article" date="2014" name="ISME J.">
        <title>Microbial stratification in low pH oxic and suboxic macroscopic growths along an acid mine drainage.</title>
        <authorList>
            <person name="Mendez-Garcia C."/>
            <person name="Mesa V."/>
            <person name="Sprenger R.R."/>
            <person name="Richter M."/>
            <person name="Diez M.S."/>
            <person name="Solano J."/>
            <person name="Bargiela R."/>
            <person name="Golyshina O.V."/>
            <person name="Manteca A."/>
            <person name="Ramos J.L."/>
            <person name="Gallego J.R."/>
            <person name="Llorente I."/>
            <person name="Martins Dos Santos V.A."/>
            <person name="Jensen O.N."/>
            <person name="Pelaez A.I."/>
            <person name="Sanchez J."/>
            <person name="Ferrer M."/>
        </authorList>
    </citation>
    <scope>NUCLEOTIDE SEQUENCE</scope>
</reference>
<keyword evidence="1" id="KW-0347">Helicase</keyword>
<keyword evidence="1" id="KW-0378">Hydrolase</keyword>
<gene>
    <name evidence="1" type="ORF">B1A_03244</name>
</gene>
<accession>T1BV04</accession>
<feature type="non-terminal residue" evidence="1">
    <location>
        <position position="1"/>
    </location>
</feature>
<keyword evidence="1" id="KW-0067">ATP-binding</keyword>
<keyword evidence="1" id="KW-0547">Nucleotide-binding</keyword>
<sequence>RYTVDGFETEILSTDDEIAPDDNRFNEAYAMFVNGREDDARKKITPNDPWMFNLIKNYFSSDKNLSYSLLERAEDPYELLKERILKIPSPFQFALTMGTRAHEIAELRFKGTLNESELLEDEKKYFENIKAIDKELCEKMGVRQTDAELEIK</sequence>
<reference evidence="1" key="1">
    <citation type="submission" date="2013-08" db="EMBL/GenBank/DDBJ databases">
        <authorList>
            <person name="Mendez C."/>
            <person name="Richter M."/>
            <person name="Ferrer M."/>
            <person name="Sanchez J."/>
        </authorList>
    </citation>
    <scope>NUCLEOTIDE SEQUENCE</scope>
</reference>
<name>T1BV04_9ZZZZ</name>
<dbReference type="EMBL" id="AUZX01002392">
    <property type="protein sequence ID" value="EQD76811.1"/>
    <property type="molecule type" value="Genomic_DNA"/>
</dbReference>
<comment type="caution">
    <text evidence="1">The sequence shown here is derived from an EMBL/GenBank/DDBJ whole genome shotgun (WGS) entry which is preliminary data.</text>
</comment>
<feature type="non-terminal residue" evidence="1">
    <location>
        <position position="152"/>
    </location>
</feature>
<proteinExistence type="predicted"/>
<organism evidence="1">
    <name type="scientific">mine drainage metagenome</name>
    <dbReference type="NCBI Taxonomy" id="410659"/>
    <lineage>
        <taxon>unclassified sequences</taxon>
        <taxon>metagenomes</taxon>
        <taxon>ecological metagenomes</taxon>
    </lineage>
</organism>
<protein>
    <submittedName>
        <fullName evidence="1">ATP-dependent DNA helicase</fullName>
    </submittedName>
</protein>
<dbReference type="AlphaFoldDB" id="T1BV04"/>